<dbReference type="Proteomes" id="UP000789396">
    <property type="component" value="Unassembled WGS sequence"/>
</dbReference>
<gene>
    <name evidence="8" type="ORF">RFULGI_LOCUS7356</name>
</gene>
<evidence type="ECO:0000256" key="6">
    <source>
        <dbReference type="SAM" id="SignalP"/>
    </source>
</evidence>
<evidence type="ECO:0000313" key="9">
    <source>
        <dbReference type="Proteomes" id="UP000789396"/>
    </source>
</evidence>
<keyword evidence="9" id="KW-1185">Reference proteome</keyword>
<dbReference type="InterPro" id="IPR025256">
    <property type="entry name" value="TM7S3/TM198-like_dom"/>
</dbReference>
<keyword evidence="4 5" id="KW-0472">Membrane</keyword>
<protein>
    <submittedName>
        <fullName evidence="8">16716_t:CDS:1</fullName>
    </submittedName>
</protein>
<feature type="domain" description="TM7S3/TM198-like" evidence="7">
    <location>
        <begin position="70"/>
        <end position="132"/>
    </location>
</feature>
<evidence type="ECO:0000256" key="2">
    <source>
        <dbReference type="ARBA" id="ARBA00022692"/>
    </source>
</evidence>
<evidence type="ECO:0000313" key="8">
    <source>
        <dbReference type="EMBL" id="CAG8620938.1"/>
    </source>
</evidence>
<name>A0A9N9GRG8_9GLOM</name>
<comment type="caution">
    <text evidence="8">The sequence shown here is derived from an EMBL/GenBank/DDBJ whole genome shotgun (WGS) entry which is preliminary data.</text>
</comment>
<evidence type="ECO:0000256" key="3">
    <source>
        <dbReference type="ARBA" id="ARBA00022989"/>
    </source>
</evidence>
<evidence type="ECO:0000256" key="4">
    <source>
        <dbReference type="ARBA" id="ARBA00023136"/>
    </source>
</evidence>
<sequence length="175" mass="19422">MYKSFPAPKWSSSLILLFGFLFGVLSSITNVVNAVPADIPNVPDLSNPNISNPTTTVAQSSSDLTPHEIVVGAYAIILGVDMFVRTGFAQSVVTFLDGNGNHNLPSYETNPKIYIMLAAMVVAFILGMLFQYRFRTEKFYPQGRVPHYRNVGDRLKNVGKKEKQLEKSEHPTNRA</sequence>
<feature type="transmembrane region" description="Helical" evidence="5">
    <location>
        <begin position="113"/>
        <end position="134"/>
    </location>
</feature>
<organism evidence="8 9">
    <name type="scientific">Racocetra fulgida</name>
    <dbReference type="NCBI Taxonomy" id="60492"/>
    <lineage>
        <taxon>Eukaryota</taxon>
        <taxon>Fungi</taxon>
        <taxon>Fungi incertae sedis</taxon>
        <taxon>Mucoromycota</taxon>
        <taxon>Glomeromycotina</taxon>
        <taxon>Glomeromycetes</taxon>
        <taxon>Diversisporales</taxon>
        <taxon>Gigasporaceae</taxon>
        <taxon>Racocetra</taxon>
    </lineage>
</organism>
<keyword evidence="2 5" id="KW-0812">Transmembrane</keyword>
<comment type="subcellular location">
    <subcellularLocation>
        <location evidence="1">Membrane</location>
        <topology evidence="1">Multi-pass membrane protein</topology>
    </subcellularLocation>
</comment>
<dbReference type="EMBL" id="CAJVPZ010010573">
    <property type="protein sequence ID" value="CAG8620938.1"/>
    <property type="molecule type" value="Genomic_DNA"/>
</dbReference>
<feature type="signal peptide" evidence="6">
    <location>
        <begin position="1"/>
        <end position="26"/>
    </location>
</feature>
<feature type="chain" id="PRO_5040380510" evidence="6">
    <location>
        <begin position="27"/>
        <end position="175"/>
    </location>
</feature>
<proteinExistence type="predicted"/>
<dbReference type="GO" id="GO:0016020">
    <property type="term" value="C:membrane"/>
    <property type="evidence" value="ECO:0007669"/>
    <property type="project" value="UniProtKB-SubCell"/>
</dbReference>
<keyword evidence="6" id="KW-0732">Signal</keyword>
<reference evidence="8" key="1">
    <citation type="submission" date="2021-06" db="EMBL/GenBank/DDBJ databases">
        <authorList>
            <person name="Kallberg Y."/>
            <person name="Tangrot J."/>
            <person name="Rosling A."/>
        </authorList>
    </citation>
    <scope>NUCLEOTIDE SEQUENCE</scope>
    <source>
        <strain evidence="8">IN212</strain>
    </source>
</reference>
<dbReference type="Pfam" id="PF13886">
    <property type="entry name" value="TM7S3_TM198"/>
    <property type="match status" value="1"/>
</dbReference>
<dbReference type="OrthoDB" id="102260at2759"/>
<dbReference type="AlphaFoldDB" id="A0A9N9GRG8"/>
<evidence type="ECO:0000259" key="7">
    <source>
        <dbReference type="Pfam" id="PF13886"/>
    </source>
</evidence>
<accession>A0A9N9GRG8</accession>
<keyword evidence="3 5" id="KW-1133">Transmembrane helix</keyword>
<evidence type="ECO:0000256" key="1">
    <source>
        <dbReference type="ARBA" id="ARBA00004141"/>
    </source>
</evidence>
<evidence type="ECO:0000256" key="5">
    <source>
        <dbReference type="SAM" id="Phobius"/>
    </source>
</evidence>